<evidence type="ECO:0000256" key="4">
    <source>
        <dbReference type="SAM" id="MobiDB-lite"/>
    </source>
</evidence>
<dbReference type="PROSITE" id="PS50075">
    <property type="entry name" value="CARRIER"/>
    <property type="match status" value="1"/>
</dbReference>
<evidence type="ECO:0000256" key="2">
    <source>
        <dbReference type="ARBA" id="ARBA00022450"/>
    </source>
</evidence>
<dbReference type="GO" id="GO:0044550">
    <property type="term" value="P:secondary metabolite biosynthetic process"/>
    <property type="evidence" value="ECO:0007669"/>
    <property type="project" value="TreeGrafter"/>
</dbReference>
<dbReference type="GO" id="GO:0008610">
    <property type="term" value="P:lipid biosynthetic process"/>
    <property type="evidence" value="ECO:0007669"/>
    <property type="project" value="UniProtKB-ARBA"/>
</dbReference>
<dbReference type="InterPro" id="IPR009081">
    <property type="entry name" value="PP-bd_ACP"/>
</dbReference>
<keyword evidence="6" id="KW-0614">Plasmid</keyword>
<dbReference type="SUPFAM" id="SSF47336">
    <property type="entry name" value="ACP-like"/>
    <property type="match status" value="1"/>
</dbReference>
<sequence length="1104" mass="115999">MPVNISCAIAFPDQLPPGTTLLEDTINAQPAPLTVPDLLDARAAKQPDRVAIEVRGGGSLTYGEWRERAVRAAQGLADAGVRPGELVALRFTDREWDGYAVANLAVHYARAAALPLRADLAEPEAIRLAGICGATTVLRGGELPPLGAALGGADLSLTEVETAARNTTFGPGPGAAPGHGRTGPDPGDLAQIVGTSGTTGDPKGVRACHASLTAGLRLDPRPRPYAHSHHALHSFPIGTNAGQVMLISALTGAPTTVVLPRFDAEEFGRTIEERGVGTVFLVPSMAIELLNSGVPDRYDLSGVLLLGSSAAALPAPVARALAEALPKATVVNVYTSSEAAPAQLSAVVGQAPPGAVGRPTDPRDLRILTPDGTPVPSGGTGEIWLRQPGPPRSYAGDPTAGTTVFRDGWVRMGDLGRLDQDGYLHLVDRESDVIKSGALKVSTLRIEDALHEHPDVADAAALGIPHPVMGAVPVAVVVPAATGLDLDALRLFLSTRLARAELPVRVLLADDLPRNASGKVVKHRLRPLFAPTDEGREADAASTVGAAGRTSAADTAGVAGVEGVAGMAGTAAPAAVRPPATPTERRLAAIWQEVLGRPVRSAADEFFALGGDSFRAVHLATAVADRFGVDTGADLAFGRPSLRAQAAWLDEETARERTAEAADAAEEAPGPELPPYLRALRAQHHETPLTSQQEDFLAWMAEEDGRDVGAVPALFRVTGPLDRPALGRALSALVARHPALRTRFVPVPGGVRGLVRTVLDEEPRARVTLRDAPGATDEEVNALLIAERDRLTDLAADPTARLLVVSRAPEDHIVLLAVHHMVADGWSIGVLLRELGLAYDALRRGRTPRLPEPGLSYPELVRWAGDRWESGRRHFATALAGAPSALDPFPGRRAVDRVHTVAHPFTIASGPAGLLRERAGALGVTPFMAVAALWSGLLAARADSPDLVLMTPVPGRTRAEAQQAVGCLVQSLLVRVDCSGGPGFAELAERVRRAATGALDHQMYPYAEFKPHVVAFPAWLRYESWAADAHLPGLRCEPWELPRGTTVPWPLPGGDLGVPELTVVEQPDGSLNCWIQYNALAFEEPVITALADDFRAALSAATAS</sequence>
<dbReference type="InterPro" id="IPR025110">
    <property type="entry name" value="AMP-bd_C"/>
</dbReference>
<geneLocation type="plasmid" evidence="6 7">
    <name>pSCL4</name>
</geneLocation>
<dbReference type="Gene3D" id="1.10.1200.10">
    <property type="entry name" value="ACP-like"/>
    <property type="match status" value="1"/>
</dbReference>
<dbReference type="GO" id="GO:0003824">
    <property type="term" value="F:catalytic activity"/>
    <property type="evidence" value="ECO:0007669"/>
    <property type="project" value="InterPro"/>
</dbReference>
<dbReference type="Pfam" id="PF13193">
    <property type="entry name" value="AMP-binding_C"/>
    <property type="match status" value="1"/>
</dbReference>
<evidence type="ECO:0000313" key="7">
    <source>
        <dbReference type="Proteomes" id="UP000002357"/>
    </source>
</evidence>
<feature type="domain" description="Carrier" evidence="5">
    <location>
        <begin position="578"/>
        <end position="653"/>
    </location>
</feature>
<name>D5SLN0_STRCL</name>
<dbReference type="PANTHER" id="PTHR45527:SF1">
    <property type="entry name" value="FATTY ACID SYNTHASE"/>
    <property type="match status" value="1"/>
</dbReference>
<evidence type="ECO:0000313" key="6">
    <source>
        <dbReference type="EMBL" id="EFG04823.2"/>
    </source>
</evidence>
<dbReference type="eggNOG" id="COG1020">
    <property type="taxonomic scope" value="Bacteria"/>
</dbReference>
<dbReference type="Proteomes" id="UP000002357">
    <property type="component" value="Plasmid pSCL4"/>
</dbReference>
<dbReference type="InterPro" id="IPR000873">
    <property type="entry name" value="AMP-dep_synth/lig_dom"/>
</dbReference>
<feature type="region of interest" description="Disordered" evidence="4">
    <location>
        <begin position="371"/>
        <end position="397"/>
    </location>
</feature>
<accession>D5SLN0</accession>
<dbReference type="PROSITE" id="PS00455">
    <property type="entry name" value="AMP_BINDING"/>
    <property type="match status" value="1"/>
</dbReference>
<dbReference type="OrthoDB" id="3501794at2"/>
<dbReference type="InterPro" id="IPR045851">
    <property type="entry name" value="AMP-bd_C_sf"/>
</dbReference>
<dbReference type="EMBL" id="CM000914">
    <property type="protein sequence ID" value="EFG04823.2"/>
    <property type="molecule type" value="Genomic_DNA"/>
</dbReference>
<dbReference type="Pfam" id="PF00550">
    <property type="entry name" value="PP-binding"/>
    <property type="match status" value="1"/>
</dbReference>
<dbReference type="InterPro" id="IPR020845">
    <property type="entry name" value="AMP-binding_CS"/>
</dbReference>
<gene>
    <name evidence="6" type="ORF">SCLAV_p1339</name>
</gene>
<organism evidence="6 7">
    <name type="scientific">Streptomyces clavuligerus</name>
    <dbReference type="NCBI Taxonomy" id="1901"/>
    <lineage>
        <taxon>Bacteria</taxon>
        <taxon>Bacillati</taxon>
        <taxon>Actinomycetota</taxon>
        <taxon>Actinomycetes</taxon>
        <taxon>Kitasatosporales</taxon>
        <taxon>Streptomycetaceae</taxon>
        <taxon>Streptomyces</taxon>
    </lineage>
</organism>
<evidence type="ECO:0000256" key="3">
    <source>
        <dbReference type="ARBA" id="ARBA00022553"/>
    </source>
</evidence>
<dbReference type="GeneID" id="93734412"/>
<evidence type="ECO:0000259" key="5">
    <source>
        <dbReference type="PROSITE" id="PS50075"/>
    </source>
</evidence>
<protein>
    <submittedName>
        <fullName evidence="6">Non-ribosomal peptide synthetase</fullName>
    </submittedName>
</protein>
<dbReference type="Pfam" id="PF00668">
    <property type="entry name" value="Condensation"/>
    <property type="match status" value="1"/>
</dbReference>
<dbReference type="InterPro" id="IPR042099">
    <property type="entry name" value="ANL_N_sf"/>
</dbReference>
<keyword evidence="2" id="KW-0596">Phosphopantetheine</keyword>
<dbReference type="GO" id="GO:0031177">
    <property type="term" value="F:phosphopantetheine binding"/>
    <property type="evidence" value="ECO:0007669"/>
    <property type="project" value="InterPro"/>
</dbReference>
<dbReference type="eggNOG" id="COG0318">
    <property type="taxonomic scope" value="Bacteria"/>
</dbReference>
<dbReference type="GO" id="GO:0005737">
    <property type="term" value="C:cytoplasm"/>
    <property type="evidence" value="ECO:0007669"/>
    <property type="project" value="TreeGrafter"/>
</dbReference>
<keyword evidence="3" id="KW-0597">Phosphoprotein</keyword>
<dbReference type="SUPFAM" id="SSF52777">
    <property type="entry name" value="CoA-dependent acyltransferases"/>
    <property type="match status" value="2"/>
</dbReference>
<dbReference type="AlphaFoldDB" id="D5SLN0"/>
<dbReference type="Gene3D" id="3.30.300.30">
    <property type="match status" value="1"/>
</dbReference>
<proteinExistence type="predicted"/>
<dbReference type="SUPFAM" id="SSF56801">
    <property type="entry name" value="Acetyl-CoA synthetase-like"/>
    <property type="match status" value="1"/>
</dbReference>
<dbReference type="GO" id="GO:0017000">
    <property type="term" value="P:antibiotic biosynthetic process"/>
    <property type="evidence" value="ECO:0007669"/>
    <property type="project" value="UniProtKB-ARBA"/>
</dbReference>
<dbReference type="Pfam" id="PF00501">
    <property type="entry name" value="AMP-binding"/>
    <property type="match status" value="1"/>
</dbReference>
<dbReference type="GO" id="GO:0043041">
    <property type="term" value="P:amino acid activation for nonribosomal peptide biosynthetic process"/>
    <property type="evidence" value="ECO:0007669"/>
    <property type="project" value="TreeGrafter"/>
</dbReference>
<dbReference type="PANTHER" id="PTHR45527">
    <property type="entry name" value="NONRIBOSOMAL PEPTIDE SYNTHETASE"/>
    <property type="match status" value="1"/>
</dbReference>
<dbReference type="Gene3D" id="3.30.559.10">
    <property type="entry name" value="Chloramphenicol acetyltransferase-like domain"/>
    <property type="match status" value="1"/>
</dbReference>
<dbReference type="Gene3D" id="3.30.559.30">
    <property type="entry name" value="Nonribosomal peptide synthetase, condensation domain"/>
    <property type="match status" value="1"/>
</dbReference>
<dbReference type="SMART" id="SM00823">
    <property type="entry name" value="PKS_PP"/>
    <property type="match status" value="1"/>
</dbReference>
<evidence type="ECO:0000256" key="1">
    <source>
        <dbReference type="ARBA" id="ARBA00001957"/>
    </source>
</evidence>
<comment type="cofactor">
    <cofactor evidence="1">
        <name>pantetheine 4'-phosphate</name>
        <dbReference type="ChEBI" id="CHEBI:47942"/>
    </cofactor>
</comment>
<keyword evidence="7" id="KW-1185">Reference proteome</keyword>
<dbReference type="InterPro" id="IPR001242">
    <property type="entry name" value="Condensation_dom"/>
</dbReference>
<dbReference type="RefSeq" id="WP_003963642.1">
    <property type="nucleotide sequence ID" value="NZ_CM000914.1"/>
</dbReference>
<dbReference type="InterPro" id="IPR023213">
    <property type="entry name" value="CAT-like_dom_sf"/>
</dbReference>
<reference evidence="6 7" key="1">
    <citation type="journal article" date="2010" name="Genome Biol. Evol.">
        <title>The sequence of a 1.8-mb bacterial linear plasmid reveals a rich evolutionary reservoir of secondary metabolic pathways.</title>
        <authorList>
            <person name="Medema M.H."/>
            <person name="Trefzer A."/>
            <person name="Kovalchuk A."/>
            <person name="van den Berg M."/>
            <person name="Mueller U."/>
            <person name="Heijne W."/>
            <person name="Wu L."/>
            <person name="Alam M.T."/>
            <person name="Ronning C.M."/>
            <person name="Nierman W.C."/>
            <person name="Bovenberg R.A.L."/>
            <person name="Breitling R."/>
            <person name="Takano E."/>
        </authorList>
    </citation>
    <scope>NUCLEOTIDE SEQUENCE [LARGE SCALE GENOMIC DNA]</scope>
    <source>
        <strain evidence="7">ATCC 27064 / DSM 738 / JCM 4710 / NBRC 13307 / NCIMB 12785 / NRRL 3585 / VKM Ac-602</strain>
        <plasmid evidence="6">pSCL4</plasmid>
    </source>
</reference>
<dbReference type="InterPro" id="IPR036736">
    <property type="entry name" value="ACP-like_sf"/>
</dbReference>
<dbReference type="InterPro" id="IPR020806">
    <property type="entry name" value="PKS_PP-bd"/>
</dbReference>
<dbReference type="Gene3D" id="3.40.50.12780">
    <property type="entry name" value="N-terminal domain of ligase-like"/>
    <property type="match status" value="1"/>
</dbReference>